<gene>
    <name evidence="5" type="ORF">CYLTODRAFT_399801</name>
</gene>
<evidence type="ECO:0000313" key="5">
    <source>
        <dbReference type="EMBL" id="KIY65844.1"/>
    </source>
</evidence>
<dbReference type="SUPFAM" id="SSF53590">
    <property type="entry name" value="Nucleoside hydrolase"/>
    <property type="match status" value="1"/>
</dbReference>
<keyword evidence="2 5" id="KW-0378">Hydrolase</keyword>
<organism evidence="5 6">
    <name type="scientific">Cylindrobasidium torrendii FP15055 ss-10</name>
    <dbReference type="NCBI Taxonomy" id="1314674"/>
    <lineage>
        <taxon>Eukaryota</taxon>
        <taxon>Fungi</taxon>
        <taxon>Dikarya</taxon>
        <taxon>Basidiomycota</taxon>
        <taxon>Agaricomycotina</taxon>
        <taxon>Agaricomycetes</taxon>
        <taxon>Agaricomycetidae</taxon>
        <taxon>Agaricales</taxon>
        <taxon>Marasmiineae</taxon>
        <taxon>Physalacriaceae</taxon>
        <taxon>Cylindrobasidium</taxon>
    </lineage>
</organism>
<proteinExistence type="inferred from homology"/>
<evidence type="ECO:0000313" key="6">
    <source>
        <dbReference type="Proteomes" id="UP000054007"/>
    </source>
</evidence>
<dbReference type="PANTHER" id="PTHR12304">
    <property type="entry name" value="INOSINE-URIDINE PREFERRING NUCLEOSIDE HYDROLASE"/>
    <property type="match status" value="1"/>
</dbReference>
<comment type="similarity">
    <text evidence="1">Belongs to the IUNH family.</text>
</comment>
<dbReference type="OrthoDB" id="5783963at2759"/>
<evidence type="ECO:0000256" key="1">
    <source>
        <dbReference type="ARBA" id="ARBA00009176"/>
    </source>
</evidence>
<dbReference type="InterPro" id="IPR001910">
    <property type="entry name" value="Inosine/uridine_hydrolase_dom"/>
</dbReference>
<dbReference type="GO" id="GO:0005829">
    <property type="term" value="C:cytosol"/>
    <property type="evidence" value="ECO:0007669"/>
    <property type="project" value="TreeGrafter"/>
</dbReference>
<dbReference type="PANTHER" id="PTHR12304:SF56">
    <property type="entry name" value="HYDROLASE, PUTATIVE (AFU_ORTHOLOGUE AFUA_1G11790)-RELATED"/>
    <property type="match status" value="1"/>
</dbReference>
<evidence type="ECO:0000256" key="3">
    <source>
        <dbReference type="ARBA" id="ARBA00023295"/>
    </source>
</evidence>
<feature type="domain" description="Inosine/uridine-preferring nucleoside hydrolase" evidence="4">
    <location>
        <begin position="8"/>
        <end position="366"/>
    </location>
</feature>
<dbReference type="Proteomes" id="UP000054007">
    <property type="component" value="Unassembled WGS sequence"/>
</dbReference>
<accession>A0A0D7B6N1</accession>
<dbReference type="GO" id="GO:0008477">
    <property type="term" value="F:purine nucleosidase activity"/>
    <property type="evidence" value="ECO:0007669"/>
    <property type="project" value="TreeGrafter"/>
</dbReference>
<protein>
    <submittedName>
        <fullName evidence="5">Nucleoside hydrolase</fullName>
    </submittedName>
</protein>
<dbReference type="EMBL" id="KN880575">
    <property type="protein sequence ID" value="KIY65844.1"/>
    <property type="molecule type" value="Genomic_DNA"/>
</dbReference>
<dbReference type="Gene3D" id="3.90.245.10">
    <property type="entry name" value="Ribonucleoside hydrolase-like"/>
    <property type="match status" value="1"/>
</dbReference>
<name>A0A0D7B6N1_9AGAR</name>
<sequence length="422" mass="46378">MSTARIPVIIDTDPGVDDIVALLFALSSPELEILAITLSFGNTDVGSSRQNVLKLYGVLEKHFQAFPTEQARYANFIPERKPILVTGRAGPLDGAVHHAQYFHGNDGLGDIRTRHPEIQAIDSDKQGYLQLSDKSAVDVCLGLLNEFPARQISYIALGPLTNLSQLLQRDACLVRRRVGMVFSMGGALDVPGNTSPSAEYNYFADPYAVHDVLTPTDPDKGFPLDRFFMLPLDITTPHELPFKEYIRRVDEQFVGLQSPSSGAGKTPLVHFTSSFLEHTRSTMLQFGKDAMELHDIVAVWCALANPPRGDDKAVLSAGWTAKKRKFQVERTGELTRGMLVVDRREDESAYAPGANRAMVQEELDKQSLKHETSGGEFSAVPAEVDVENAPVGNEDVSAVFCVSKTPGPKVLLDLLFKRVWGV</sequence>
<dbReference type="GO" id="GO:0006152">
    <property type="term" value="P:purine nucleoside catabolic process"/>
    <property type="evidence" value="ECO:0007669"/>
    <property type="project" value="TreeGrafter"/>
</dbReference>
<dbReference type="STRING" id="1314674.A0A0D7B6N1"/>
<evidence type="ECO:0000259" key="4">
    <source>
        <dbReference type="Pfam" id="PF01156"/>
    </source>
</evidence>
<keyword evidence="3" id="KW-0326">Glycosidase</keyword>
<dbReference type="AlphaFoldDB" id="A0A0D7B6N1"/>
<keyword evidence="6" id="KW-1185">Reference proteome</keyword>
<reference evidence="5 6" key="1">
    <citation type="journal article" date="2015" name="Fungal Genet. Biol.">
        <title>Evolution of novel wood decay mechanisms in Agaricales revealed by the genome sequences of Fistulina hepatica and Cylindrobasidium torrendii.</title>
        <authorList>
            <person name="Floudas D."/>
            <person name="Held B.W."/>
            <person name="Riley R."/>
            <person name="Nagy L.G."/>
            <person name="Koehler G."/>
            <person name="Ransdell A.S."/>
            <person name="Younus H."/>
            <person name="Chow J."/>
            <person name="Chiniquy J."/>
            <person name="Lipzen A."/>
            <person name="Tritt A."/>
            <person name="Sun H."/>
            <person name="Haridas S."/>
            <person name="LaButti K."/>
            <person name="Ohm R.A."/>
            <person name="Kues U."/>
            <person name="Blanchette R.A."/>
            <person name="Grigoriev I.V."/>
            <person name="Minto R.E."/>
            <person name="Hibbett D.S."/>
        </authorList>
    </citation>
    <scope>NUCLEOTIDE SEQUENCE [LARGE SCALE GENOMIC DNA]</scope>
    <source>
        <strain evidence="5 6">FP15055 ss-10</strain>
    </source>
</reference>
<evidence type="ECO:0000256" key="2">
    <source>
        <dbReference type="ARBA" id="ARBA00022801"/>
    </source>
</evidence>
<dbReference type="Pfam" id="PF01156">
    <property type="entry name" value="IU_nuc_hydro"/>
    <property type="match status" value="1"/>
</dbReference>
<dbReference type="InterPro" id="IPR036452">
    <property type="entry name" value="Ribo_hydro-like"/>
</dbReference>
<dbReference type="InterPro" id="IPR023186">
    <property type="entry name" value="IUNH"/>
</dbReference>